<dbReference type="Gene3D" id="2.60.120.650">
    <property type="entry name" value="Cupin"/>
    <property type="match status" value="1"/>
</dbReference>
<protein>
    <submittedName>
        <fullName evidence="10">JmjC domain</fullName>
    </submittedName>
</protein>
<evidence type="ECO:0000256" key="8">
    <source>
        <dbReference type="ARBA" id="ARBA00023242"/>
    </source>
</evidence>
<dbReference type="PANTHER" id="PTHR12461:SF105">
    <property type="entry name" value="HYPOXIA-INDUCIBLE FACTOR 1-ALPHA INHIBITOR"/>
    <property type="match status" value="1"/>
</dbReference>
<organism evidence="10 11">
    <name type="scientific">Ostreococcus tauri</name>
    <name type="common">Marine green alga</name>
    <dbReference type="NCBI Taxonomy" id="70448"/>
    <lineage>
        <taxon>Eukaryota</taxon>
        <taxon>Viridiplantae</taxon>
        <taxon>Chlorophyta</taxon>
        <taxon>Mamiellophyceae</taxon>
        <taxon>Mamiellales</taxon>
        <taxon>Bathycoccaceae</taxon>
        <taxon>Ostreococcus</taxon>
    </lineage>
</organism>
<feature type="domain" description="JmjC" evidence="9">
    <location>
        <begin position="247"/>
        <end position="398"/>
    </location>
</feature>
<dbReference type="Pfam" id="PF13621">
    <property type="entry name" value="Cupin_8"/>
    <property type="match status" value="1"/>
</dbReference>
<dbReference type="EMBL" id="CAID01000001">
    <property type="protein sequence ID" value="CEF96813.1"/>
    <property type="molecule type" value="Genomic_DNA"/>
</dbReference>
<evidence type="ECO:0000256" key="7">
    <source>
        <dbReference type="ARBA" id="ARBA00023004"/>
    </source>
</evidence>
<dbReference type="KEGG" id="ota:OT_ostta01g04890"/>
<dbReference type="FunCoup" id="A0A090N2T8">
    <property type="interactions" value="802"/>
</dbReference>
<proteinExistence type="inferred from homology"/>
<keyword evidence="6" id="KW-0560">Oxidoreductase</keyword>
<dbReference type="Pfam" id="PF24472">
    <property type="entry name" value="ARM_KDM8_N"/>
    <property type="match status" value="1"/>
</dbReference>
<dbReference type="GeneID" id="9834630"/>
<evidence type="ECO:0000313" key="10">
    <source>
        <dbReference type="EMBL" id="CEF96813.1"/>
    </source>
</evidence>
<dbReference type="InterPro" id="IPR056520">
    <property type="entry name" value="ARM_KDM8_N"/>
</dbReference>
<evidence type="ECO:0000256" key="1">
    <source>
        <dbReference type="ARBA" id="ARBA00001954"/>
    </source>
</evidence>
<keyword evidence="11" id="KW-1185">Reference proteome</keyword>
<keyword evidence="5" id="KW-0223">Dioxygenase</keyword>
<accession>A0A090N2T8</accession>
<dbReference type="AlphaFoldDB" id="A0A090N2T8"/>
<dbReference type="Proteomes" id="UP000009170">
    <property type="component" value="Unassembled WGS sequence"/>
</dbReference>
<dbReference type="OrthoDB" id="496616at2759"/>
<comment type="similarity">
    <text evidence="3">Belongs to the JARID1 histone demethylase family.</text>
</comment>
<dbReference type="GO" id="GO:0051213">
    <property type="term" value="F:dioxygenase activity"/>
    <property type="evidence" value="ECO:0007669"/>
    <property type="project" value="UniProtKB-KW"/>
</dbReference>
<dbReference type="PANTHER" id="PTHR12461">
    <property type="entry name" value="HYPOXIA-INDUCIBLE FACTOR 1 ALPHA INHIBITOR-RELATED"/>
    <property type="match status" value="1"/>
</dbReference>
<keyword evidence="7" id="KW-0408">Iron</keyword>
<evidence type="ECO:0000256" key="2">
    <source>
        <dbReference type="ARBA" id="ARBA00004123"/>
    </source>
</evidence>
<name>A0A090N2T8_OSTTA</name>
<dbReference type="GO" id="GO:0005634">
    <property type="term" value="C:nucleus"/>
    <property type="evidence" value="ECO:0007669"/>
    <property type="project" value="UniProtKB-SubCell"/>
</dbReference>
<keyword evidence="8" id="KW-0539">Nucleus</keyword>
<dbReference type="RefSeq" id="XP_022838309.1">
    <property type="nucleotide sequence ID" value="XM_022985432.1"/>
</dbReference>
<evidence type="ECO:0000313" key="11">
    <source>
        <dbReference type="Proteomes" id="UP000009170"/>
    </source>
</evidence>
<dbReference type="PROSITE" id="PS51184">
    <property type="entry name" value="JMJC"/>
    <property type="match status" value="1"/>
</dbReference>
<gene>
    <name evidence="10" type="ORF">OT_ostta01g04890</name>
</gene>
<reference evidence="10 11" key="2">
    <citation type="journal article" date="2014" name="BMC Genomics">
        <title>An improved genome of the model marine alga Ostreococcus tauri unfolds by assessing Illumina de novo assemblies.</title>
        <authorList>
            <person name="Blanc-Mathieu R."/>
            <person name="Verhelst B."/>
            <person name="Derelle E."/>
            <person name="Rombauts S."/>
            <person name="Bouget F.Y."/>
            <person name="Carre I."/>
            <person name="Chateau A."/>
            <person name="Eyre-Walker A."/>
            <person name="Grimsley N."/>
            <person name="Moreau H."/>
            <person name="Piegu B."/>
            <person name="Rivals E."/>
            <person name="Schackwitz W."/>
            <person name="Van de Peer Y."/>
            <person name="Piganeau G."/>
        </authorList>
    </citation>
    <scope>NUCLEOTIDE SEQUENCE [LARGE SCALE GENOMIC DNA]</scope>
    <source>
        <strain evidence="11">OTTH 0595 / CCAP 157/2 / RCC745</strain>
    </source>
</reference>
<evidence type="ECO:0000256" key="3">
    <source>
        <dbReference type="ARBA" id="ARBA00006801"/>
    </source>
</evidence>
<keyword evidence="4" id="KW-0479">Metal-binding</keyword>
<comment type="subcellular location">
    <subcellularLocation>
        <location evidence="2">Nucleus</location>
    </subcellularLocation>
</comment>
<dbReference type="InterPro" id="IPR003347">
    <property type="entry name" value="JmjC_dom"/>
</dbReference>
<evidence type="ECO:0000256" key="5">
    <source>
        <dbReference type="ARBA" id="ARBA00022964"/>
    </source>
</evidence>
<evidence type="ECO:0000259" key="9">
    <source>
        <dbReference type="PROSITE" id="PS51184"/>
    </source>
</evidence>
<comment type="cofactor">
    <cofactor evidence="1">
        <name>Fe(2+)</name>
        <dbReference type="ChEBI" id="CHEBI:29033"/>
    </cofactor>
</comment>
<evidence type="ECO:0000256" key="4">
    <source>
        <dbReference type="ARBA" id="ARBA00022723"/>
    </source>
</evidence>
<dbReference type="InterPro" id="IPR041667">
    <property type="entry name" value="Cupin_8"/>
</dbReference>
<dbReference type="GO" id="GO:0046872">
    <property type="term" value="F:metal ion binding"/>
    <property type="evidence" value="ECO:0007669"/>
    <property type="project" value="UniProtKB-KW"/>
</dbReference>
<dbReference type="SUPFAM" id="SSF51197">
    <property type="entry name" value="Clavaminate synthase-like"/>
    <property type="match status" value="1"/>
</dbReference>
<dbReference type="InParanoid" id="A0A090N2T8"/>
<reference evidence="11" key="1">
    <citation type="journal article" date="2006" name="Proc. Natl. Acad. Sci. U.S.A.">
        <title>Genome analysis of the smallest free-living eukaryote Ostreococcus tauri unveils many unique features.</title>
        <authorList>
            <person name="Derelle E."/>
            <person name="Ferraz C."/>
            <person name="Rombauts S."/>
            <person name="Rouze P."/>
            <person name="Worden A.Z."/>
            <person name="Robbens S."/>
            <person name="Partensky F."/>
            <person name="Degroeve S."/>
            <person name="Echeynie S."/>
            <person name="Cooke R."/>
            <person name="Saeys Y."/>
            <person name="Wuyts J."/>
            <person name="Jabbari K."/>
            <person name="Bowler C."/>
            <person name="Panaud O."/>
            <person name="Piegu B."/>
            <person name="Ball S.G."/>
            <person name="Ral J.-P."/>
            <person name="Bouget F.-Y."/>
            <person name="Piganeau G."/>
            <person name="De Baets B."/>
            <person name="Picard A."/>
            <person name="Delseny M."/>
            <person name="Demaille J."/>
            <person name="Van de Peer Y."/>
            <person name="Moreau H."/>
        </authorList>
    </citation>
    <scope>NUCLEOTIDE SEQUENCE [LARGE SCALE GENOMIC DNA]</scope>
    <source>
        <strain evidence="11">OTTH 0595 / CCAP 157/2 / RCC745</strain>
    </source>
</reference>
<dbReference type="SMART" id="SM00558">
    <property type="entry name" value="JmjC"/>
    <property type="match status" value="1"/>
</dbReference>
<evidence type="ECO:0000256" key="6">
    <source>
        <dbReference type="ARBA" id="ARBA00023002"/>
    </source>
</evidence>
<sequence length="398" mass="44196">MDAVVDRVRRSEAFASLKRDARAFGASRAMEILSDAKSSSSALDAVRTLAHDALHAGRWNAVDERWRAVYAMSAIAWTAKSGTRGAKATRALDLAVVLGGETFGDDARAAIEATRVKGDRDINVFSGRWDVGVDEAVAARATRATGGVERRAYARTSMETFYREYMAKRDDASENGWNELGRPVVLEGLATHWPAVAKWRDRAYLDDAIGDRTVPVEVGKTYVDEHWSQKLMTVREFMDQYLGEGGEQSEQGRNVGYLAQHELFEQCPELKRDIETPLYCSLGSGGPCAVNAWFGPANTESPAHTDPKHNILCQIVGVKRVRLFAPNQTPRMYPREPPSSNTSRVDVDAPDLEQFPLFADAEFVDAVLTPGDAIYIPPEWWHHVVADTPSFSVSFWWD</sequence>
<comment type="caution">
    <text evidence="10">The sequence shown here is derived from an EMBL/GenBank/DDBJ whole genome shotgun (WGS) entry which is preliminary data.</text>
</comment>